<dbReference type="HOGENOM" id="CLU_2708545_0_0_1"/>
<evidence type="ECO:0000313" key="2">
    <source>
        <dbReference type="EnsemblPlants" id="KEH30464"/>
    </source>
</evidence>
<proteinExistence type="predicted"/>
<reference evidence="1 3" key="1">
    <citation type="journal article" date="2011" name="Nature">
        <title>The Medicago genome provides insight into the evolution of rhizobial symbioses.</title>
        <authorList>
            <person name="Young N.D."/>
            <person name="Debelle F."/>
            <person name="Oldroyd G.E."/>
            <person name="Geurts R."/>
            <person name="Cannon S.B."/>
            <person name="Udvardi M.K."/>
            <person name="Benedito V.A."/>
            <person name="Mayer K.F."/>
            <person name="Gouzy J."/>
            <person name="Schoof H."/>
            <person name="Van de Peer Y."/>
            <person name="Proost S."/>
            <person name="Cook D.R."/>
            <person name="Meyers B.C."/>
            <person name="Spannagl M."/>
            <person name="Cheung F."/>
            <person name="De Mita S."/>
            <person name="Krishnakumar V."/>
            <person name="Gundlach H."/>
            <person name="Zhou S."/>
            <person name="Mudge J."/>
            <person name="Bharti A.K."/>
            <person name="Murray J.D."/>
            <person name="Naoumkina M.A."/>
            <person name="Rosen B."/>
            <person name="Silverstein K.A."/>
            <person name="Tang H."/>
            <person name="Rombauts S."/>
            <person name="Zhao P.X."/>
            <person name="Zhou P."/>
            <person name="Barbe V."/>
            <person name="Bardou P."/>
            <person name="Bechner M."/>
            <person name="Bellec A."/>
            <person name="Berger A."/>
            <person name="Berges H."/>
            <person name="Bidwell S."/>
            <person name="Bisseling T."/>
            <person name="Choisne N."/>
            <person name="Couloux A."/>
            <person name="Denny R."/>
            <person name="Deshpande S."/>
            <person name="Dai X."/>
            <person name="Doyle J.J."/>
            <person name="Dudez A.M."/>
            <person name="Farmer A.D."/>
            <person name="Fouteau S."/>
            <person name="Franken C."/>
            <person name="Gibelin C."/>
            <person name="Gish J."/>
            <person name="Goldstein S."/>
            <person name="Gonzalez A.J."/>
            <person name="Green P.J."/>
            <person name="Hallab A."/>
            <person name="Hartog M."/>
            <person name="Hua A."/>
            <person name="Humphray S.J."/>
            <person name="Jeong D.H."/>
            <person name="Jing Y."/>
            <person name="Jocker A."/>
            <person name="Kenton S.M."/>
            <person name="Kim D.J."/>
            <person name="Klee K."/>
            <person name="Lai H."/>
            <person name="Lang C."/>
            <person name="Lin S."/>
            <person name="Macmil S.L."/>
            <person name="Magdelenat G."/>
            <person name="Matthews L."/>
            <person name="McCorrison J."/>
            <person name="Monaghan E.L."/>
            <person name="Mun J.H."/>
            <person name="Najar F.Z."/>
            <person name="Nicholson C."/>
            <person name="Noirot C."/>
            <person name="O'Bleness M."/>
            <person name="Paule C.R."/>
            <person name="Poulain J."/>
            <person name="Prion F."/>
            <person name="Qin B."/>
            <person name="Qu C."/>
            <person name="Retzel E.F."/>
            <person name="Riddle C."/>
            <person name="Sallet E."/>
            <person name="Samain S."/>
            <person name="Samson N."/>
            <person name="Sanders I."/>
            <person name="Saurat O."/>
            <person name="Scarpelli C."/>
            <person name="Schiex T."/>
            <person name="Segurens B."/>
            <person name="Severin A.J."/>
            <person name="Sherrier D.J."/>
            <person name="Shi R."/>
            <person name="Sims S."/>
            <person name="Singer S.R."/>
            <person name="Sinharoy S."/>
            <person name="Sterck L."/>
            <person name="Viollet A."/>
            <person name="Wang B.B."/>
            <person name="Wang K."/>
            <person name="Wang M."/>
            <person name="Wang X."/>
            <person name="Warfsmann J."/>
            <person name="Weissenbach J."/>
            <person name="White D.D."/>
            <person name="White J.D."/>
            <person name="Wiley G.B."/>
            <person name="Wincker P."/>
            <person name="Xing Y."/>
            <person name="Yang L."/>
            <person name="Yao Z."/>
            <person name="Ying F."/>
            <person name="Zhai J."/>
            <person name="Zhou L."/>
            <person name="Zuber A."/>
            <person name="Denarie J."/>
            <person name="Dixon R.A."/>
            <person name="May G.D."/>
            <person name="Schwartz D.C."/>
            <person name="Rogers J."/>
            <person name="Quetier F."/>
            <person name="Town C.D."/>
            <person name="Roe B.A."/>
        </authorList>
    </citation>
    <scope>NUCLEOTIDE SEQUENCE [LARGE SCALE GENOMIC DNA]</scope>
    <source>
        <strain evidence="1">A17</strain>
        <strain evidence="2 3">cv. Jemalong A17</strain>
    </source>
</reference>
<name>A0A072UL43_MEDTR</name>
<dbReference type="EnsemblPlants" id="KEH30464">
    <property type="protein sequence ID" value="KEH30464"/>
    <property type="gene ID" value="MTR_4g071435"/>
</dbReference>
<dbReference type="AlphaFoldDB" id="A0A072UL43"/>
<gene>
    <name evidence="1" type="ordered locus">MTR_4g071435</name>
</gene>
<protein>
    <submittedName>
        <fullName evidence="1 2">Uncharacterized protein</fullName>
    </submittedName>
</protein>
<dbReference type="PaxDb" id="3880-AES89230"/>
<reference evidence="2" key="3">
    <citation type="submission" date="2015-04" db="UniProtKB">
        <authorList>
            <consortium name="EnsemblPlants"/>
        </authorList>
    </citation>
    <scope>IDENTIFICATION</scope>
    <source>
        <strain evidence="2">cv. Jemalong A17</strain>
    </source>
</reference>
<accession>A0A072UL43</accession>
<reference evidence="1 3" key="2">
    <citation type="journal article" date="2014" name="BMC Genomics">
        <title>An improved genome release (version Mt4.0) for the model legume Medicago truncatula.</title>
        <authorList>
            <person name="Tang H."/>
            <person name="Krishnakumar V."/>
            <person name="Bidwell S."/>
            <person name="Rosen B."/>
            <person name="Chan A."/>
            <person name="Zhou S."/>
            <person name="Gentzbittel L."/>
            <person name="Childs K.L."/>
            <person name="Yandell M."/>
            <person name="Gundlach H."/>
            <person name="Mayer K.F."/>
            <person name="Schwartz D.C."/>
            <person name="Town C.D."/>
        </authorList>
    </citation>
    <scope>GENOME REANNOTATION</scope>
    <source>
        <strain evidence="1">A17</strain>
        <strain evidence="2 3">cv. Jemalong A17</strain>
    </source>
</reference>
<evidence type="ECO:0000313" key="1">
    <source>
        <dbReference type="EMBL" id="KEH30464.1"/>
    </source>
</evidence>
<dbReference type="Proteomes" id="UP000002051">
    <property type="component" value="Chromosome 4"/>
</dbReference>
<evidence type="ECO:0000313" key="3">
    <source>
        <dbReference type="Proteomes" id="UP000002051"/>
    </source>
</evidence>
<dbReference type="EMBL" id="CM001220">
    <property type="protein sequence ID" value="KEH30464.1"/>
    <property type="molecule type" value="Genomic_DNA"/>
</dbReference>
<organism evidence="1 3">
    <name type="scientific">Medicago truncatula</name>
    <name type="common">Barrel medic</name>
    <name type="synonym">Medicago tribuloides</name>
    <dbReference type="NCBI Taxonomy" id="3880"/>
    <lineage>
        <taxon>Eukaryota</taxon>
        <taxon>Viridiplantae</taxon>
        <taxon>Streptophyta</taxon>
        <taxon>Embryophyta</taxon>
        <taxon>Tracheophyta</taxon>
        <taxon>Spermatophyta</taxon>
        <taxon>Magnoliopsida</taxon>
        <taxon>eudicotyledons</taxon>
        <taxon>Gunneridae</taxon>
        <taxon>Pentapetalae</taxon>
        <taxon>rosids</taxon>
        <taxon>fabids</taxon>
        <taxon>Fabales</taxon>
        <taxon>Fabaceae</taxon>
        <taxon>Papilionoideae</taxon>
        <taxon>50 kb inversion clade</taxon>
        <taxon>NPAAA clade</taxon>
        <taxon>Hologalegina</taxon>
        <taxon>IRL clade</taxon>
        <taxon>Trifolieae</taxon>
        <taxon>Medicago</taxon>
    </lineage>
</organism>
<sequence length="73" mass="8017">MNAGMAVDKLHLVVANHDNNLIQWSMKSGFGLNTSTKWINSATSPKVKLLHTIFAIQSLAPPYDCYACPITLD</sequence>
<keyword evidence="3" id="KW-1185">Reference proteome</keyword>